<proteinExistence type="predicted"/>
<accession>A0AAU6WTW7</accession>
<organism evidence="1 2">
    <name type="scientific">Chryseobacterium endophyticum</name>
    <dbReference type="NCBI Taxonomy" id="1854762"/>
    <lineage>
        <taxon>Bacteria</taxon>
        <taxon>Pseudomonadati</taxon>
        <taxon>Bacteroidota</taxon>
        <taxon>Flavobacteriia</taxon>
        <taxon>Flavobacteriales</taxon>
        <taxon>Weeksellaceae</taxon>
        <taxon>Chryseobacterium group</taxon>
        <taxon>Chryseobacterium</taxon>
    </lineage>
</organism>
<protein>
    <submittedName>
        <fullName evidence="1">Uncharacterized protein</fullName>
    </submittedName>
</protein>
<name>A0AAU6WTW7_9FLAO</name>
<sequence>MVKVRVSSREDNFELISIAGEDPTRFFDAGKILPPKPSPGKDIVIKGHISDFIKNPENKITGFVMDKKTVMLDPEEGNILAPLLIQAHQVEVTARERDKKEGVINILKFPPVRITEIKIDSIVYKLR</sequence>
<evidence type="ECO:0000313" key="2">
    <source>
        <dbReference type="Proteomes" id="UP001463665"/>
    </source>
</evidence>
<dbReference type="EMBL" id="CP154834">
    <property type="protein sequence ID" value="XAO76096.1"/>
    <property type="molecule type" value="Genomic_DNA"/>
</dbReference>
<reference evidence="1 2" key="1">
    <citation type="submission" date="2024-04" db="EMBL/GenBank/DDBJ databases">
        <title>Genome sequencing and assembly of rice foliar adapted Chryseobacterium endophyticum OsEnb-ALM-A6.</title>
        <authorList>
            <person name="Kumar S."/>
            <person name="Javed M."/>
            <person name="Chouhan V."/>
            <person name="Charishma K."/>
            <person name="Patel A."/>
            <person name="Kumar M."/>
            <person name="Sahu K.P."/>
            <person name="Kumar A."/>
        </authorList>
    </citation>
    <scope>NUCLEOTIDE SEQUENCE [LARGE SCALE GENOMIC DNA]</scope>
    <source>
        <strain evidence="1 2">OsEnb-ALM-A6</strain>
    </source>
</reference>
<dbReference type="AlphaFoldDB" id="A0AAU6WTW7"/>
<dbReference type="RefSeq" id="WP_345767562.1">
    <property type="nucleotide sequence ID" value="NZ_CP154834.1"/>
</dbReference>
<keyword evidence="2" id="KW-1185">Reference proteome</keyword>
<evidence type="ECO:0000313" key="1">
    <source>
        <dbReference type="EMBL" id="XAO76096.1"/>
    </source>
</evidence>
<gene>
    <name evidence="1" type="ORF">AAFP95_09985</name>
</gene>
<dbReference type="Proteomes" id="UP001463665">
    <property type="component" value="Chromosome"/>
</dbReference>